<organism evidence="2 3">
    <name type="scientific">Asaia lannensis NBRC 102526</name>
    <dbReference type="NCBI Taxonomy" id="1307926"/>
    <lineage>
        <taxon>Bacteria</taxon>
        <taxon>Pseudomonadati</taxon>
        <taxon>Pseudomonadota</taxon>
        <taxon>Alphaproteobacteria</taxon>
        <taxon>Acetobacterales</taxon>
        <taxon>Acetobacteraceae</taxon>
        <taxon>Asaia</taxon>
    </lineage>
</organism>
<evidence type="ECO:0008006" key="4">
    <source>
        <dbReference type="Google" id="ProtNLM"/>
    </source>
</evidence>
<name>A0ABT1CJ31_9PROT</name>
<evidence type="ECO:0000313" key="3">
    <source>
        <dbReference type="Proteomes" id="UP001523401"/>
    </source>
</evidence>
<dbReference type="InterPro" id="IPR013320">
    <property type="entry name" value="ConA-like_dom_sf"/>
</dbReference>
<gene>
    <name evidence="2" type="ORF">NF685_11960</name>
</gene>
<accession>A0ABT1CJ31</accession>
<sequence length="248" mass="26463">MRKSPLLLSACALAAFTAAAQAAPVFDPTGFDLRETKAFSIAVQPATTLGQTQIHTEARARPQGYAPYRLLPNGLSLTSDARKPTAYHARQPRTELSEAHPWRVSDAPAMLDVSLQIDRFPKRGMLVLAELTPDDDAAPVLRVMVDGDRLVLRGMIGNAPENGIVLGTIDGTHTAHIVLRTQPDGHIATEVNGTSGQFRLEPKAMSIPVTFRTGAYAVDDIGTLPDQVTVTLTGLKVEHGAAGSGLRT</sequence>
<protein>
    <recommendedName>
        <fullName evidence="4">Alginate biosynthesis protein AlgF</fullName>
    </recommendedName>
</protein>
<reference evidence="2 3" key="1">
    <citation type="submission" date="2022-06" db="EMBL/GenBank/DDBJ databases">
        <title>Whole-genome of Asaia lannensis strain LMG 27011T.</title>
        <authorList>
            <person name="Sombolestani A."/>
        </authorList>
    </citation>
    <scope>NUCLEOTIDE SEQUENCE [LARGE SCALE GENOMIC DNA]</scope>
    <source>
        <strain evidence="2 3">NBRC 102526</strain>
    </source>
</reference>
<dbReference type="Gene3D" id="2.60.120.200">
    <property type="match status" value="1"/>
</dbReference>
<comment type="caution">
    <text evidence="2">The sequence shown here is derived from an EMBL/GenBank/DDBJ whole genome shotgun (WGS) entry which is preliminary data.</text>
</comment>
<dbReference type="SUPFAM" id="SSF49899">
    <property type="entry name" value="Concanavalin A-like lectins/glucanases"/>
    <property type="match status" value="1"/>
</dbReference>
<feature type="chain" id="PRO_5047489885" description="Alginate biosynthesis protein AlgF" evidence="1">
    <location>
        <begin position="23"/>
        <end position="248"/>
    </location>
</feature>
<dbReference type="Proteomes" id="UP001523401">
    <property type="component" value="Unassembled WGS sequence"/>
</dbReference>
<evidence type="ECO:0000256" key="1">
    <source>
        <dbReference type="SAM" id="SignalP"/>
    </source>
</evidence>
<keyword evidence="1" id="KW-0732">Signal</keyword>
<keyword evidence="3" id="KW-1185">Reference proteome</keyword>
<evidence type="ECO:0000313" key="2">
    <source>
        <dbReference type="EMBL" id="MCO6160746.1"/>
    </source>
</evidence>
<dbReference type="RefSeq" id="WP_252849783.1">
    <property type="nucleotide sequence ID" value="NZ_BAPW01000002.1"/>
</dbReference>
<dbReference type="EMBL" id="JAMXQU010000010">
    <property type="protein sequence ID" value="MCO6160746.1"/>
    <property type="molecule type" value="Genomic_DNA"/>
</dbReference>
<feature type="signal peptide" evidence="1">
    <location>
        <begin position="1"/>
        <end position="22"/>
    </location>
</feature>
<proteinExistence type="predicted"/>